<name>A0A379X1C5_SALET</name>
<proteinExistence type="predicted"/>
<dbReference type="EMBL" id="UGXT01000002">
    <property type="protein sequence ID" value="SUH40157.1"/>
    <property type="molecule type" value="Genomic_DNA"/>
</dbReference>
<reference evidence="1 2" key="1">
    <citation type="submission" date="2018-06" db="EMBL/GenBank/DDBJ databases">
        <authorList>
            <consortium name="Pathogen Informatics"/>
            <person name="Doyle S."/>
        </authorList>
    </citation>
    <scope>NUCLEOTIDE SEQUENCE [LARGE SCALE GENOMIC DNA]</scope>
    <source>
        <strain evidence="1 2">NCTC8261</strain>
    </source>
</reference>
<dbReference type="Proteomes" id="UP000254712">
    <property type="component" value="Unassembled WGS sequence"/>
</dbReference>
<evidence type="ECO:0000313" key="2">
    <source>
        <dbReference type="Proteomes" id="UP000254712"/>
    </source>
</evidence>
<gene>
    <name evidence="1" type="ORF">NCTC8261_06537</name>
</gene>
<sequence length="67" mass="7836">MKNDILITGGHIIDPARNINEINKLRIINDIIVDADKYPVTSEDPDYPCRRHDRHSRSYRLSRACFL</sequence>
<keyword evidence="1" id="KW-0378">Hydrolase</keyword>
<protein>
    <submittedName>
        <fullName evidence="1">Metallo-dependent hydrolase</fullName>
    </submittedName>
</protein>
<organism evidence="1 2">
    <name type="scientific">Salmonella enterica I</name>
    <dbReference type="NCBI Taxonomy" id="59201"/>
    <lineage>
        <taxon>Bacteria</taxon>
        <taxon>Pseudomonadati</taxon>
        <taxon>Pseudomonadota</taxon>
        <taxon>Gammaproteobacteria</taxon>
        <taxon>Enterobacterales</taxon>
        <taxon>Enterobacteriaceae</taxon>
        <taxon>Salmonella</taxon>
    </lineage>
</organism>
<evidence type="ECO:0000313" key="1">
    <source>
        <dbReference type="EMBL" id="SUH40157.1"/>
    </source>
</evidence>
<dbReference type="GO" id="GO:0016787">
    <property type="term" value="F:hydrolase activity"/>
    <property type="evidence" value="ECO:0007669"/>
    <property type="project" value="UniProtKB-KW"/>
</dbReference>
<dbReference type="AlphaFoldDB" id="A0A379X1C5"/>
<accession>A0A379X1C5</accession>